<dbReference type="AlphaFoldDB" id="A0AAE9SH13"/>
<evidence type="ECO:0000313" key="5">
    <source>
        <dbReference type="Proteomes" id="UP001058682"/>
    </source>
</evidence>
<evidence type="ECO:0000313" key="4">
    <source>
        <dbReference type="EMBL" id="UTY33363.1"/>
    </source>
</evidence>
<dbReference type="Gene3D" id="4.10.520.10">
    <property type="entry name" value="IHF-like DNA-binding proteins"/>
    <property type="match status" value="1"/>
</dbReference>
<gene>
    <name evidence="4" type="ORF">E4N74_04565</name>
</gene>
<dbReference type="GO" id="GO:0005829">
    <property type="term" value="C:cytosol"/>
    <property type="evidence" value="ECO:0007669"/>
    <property type="project" value="TreeGrafter"/>
</dbReference>
<dbReference type="SUPFAM" id="SSF47729">
    <property type="entry name" value="IHF-like DNA-binding proteins"/>
    <property type="match status" value="1"/>
</dbReference>
<dbReference type="InterPro" id="IPR000119">
    <property type="entry name" value="Hist_DNA-bd"/>
</dbReference>
<dbReference type="PANTHER" id="PTHR33175">
    <property type="entry name" value="DNA-BINDING PROTEIN HU"/>
    <property type="match status" value="1"/>
</dbReference>
<dbReference type="PANTHER" id="PTHR33175:SF2">
    <property type="entry name" value="INTEGRATION HOST FACTOR SUBUNIT ALPHA"/>
    <property type="match status" value="1"/>
</dbReference>
<organism evidence="4 5">
    <name type="scientific">Treponema putidum</name>
    <dbReference type="NCBI Taxonomy" id="221027"/>
    <lineage>
        <taxon>Bacteria</taxon>
        <taxon>Pseudomonadati</taxon>
        <taxon>Spirochaetota</taxon>
        <taxon>Spirochaetia</taxon>
        <taxon>Spirochaetales</taxon>
        <taxon>Treponemataceae</taxon>
        <taxon>Treponema</taxon>
    </lineage>
</organism>
<dbReference type="EMBL" id="CP038804">
    <property type="protein sequence ID" value="UTY33363.1"/>
    <property type="molecule type" value="Genomic_DNA"/>
</dbReference>
<sequence>MKKKRSKIDIIDSVYRKNSQYQLKQINCISNLFLEELSMFLKQGIPVEIRGLGTFDFTVLQGKKNARNPKTGEKVLTYDRCKIRFKPGKELKGALRKIDTQELIDHEK</sequence>
<dbReference type="RefSeq" id="WP_044979794.1">
    <property type="nucleotide sequence ID" value="NZ_CP009228.1"/>
</dbReference>
<proteinExistence type="inferred from homology"/>
<dbReference type="KEGG" id="tpk:JO40_10665"/>
<comment type="similarity">
    <text evidence="1 3">Belongs to the bacterial histone-like protein family.</text>
</comment>
<keyword evidence="2" id="KW-0238">DNA-binding</keyword>
<protein>
    <submittedName>
        <fullName evidence="4">Integration host factor subunit beta</fullName>
    </submittedName>
</protein>
<dbReference type="GO" id="GO:0030527">
    <property type="term" value="F:structural constituent of chromatin"/>
    <property type="evidence" value="ECO:0007669"/>
    <property type="project" value="InterPro"/>
</dbReference>
<dbReference type="InterPro" id="IPR010992">
    <property type="entry name" value="IHF-like_DNA-bd_dom_sf"/>
</dbReference>
<dbReference type="CDD" id="cd13836">
    <property type="entry name" value="IHF_B"/>
    <property type="match status" value="1"/>
</dbReference>
<reference evidence="4" key="1">
    <citation type="submission" date="2019-04" db="EMBL/GenBank/DDBJ databases">
        <title>Whole genome sequencing of oral phylogroup 2 treponemes.</title>
        <authorList>
            <person name="Chan Y."/>
            <person name="Zeng H.H."/>
            <person name="Yu X.L."/>
            <person name="Leung W.K."/>
            <person name="Watt R.M."/>
        </authorList>
    </citation>
    <scope>NUCLEOTIDE SEQUENCE</scope>
    <source>
        <strain evidence="4">OMZ 835</strain>
    </source>
</reference>
<dbReference type="GO" id="GO:0003677">
    <property type="term" value="F:DNA binding"/>
    <property type="evidence" value="ECO:0007669"/>
    <property type="project" value="UniProtKB-KW"/>
</dbReference>
<dbReference type="SMART" id="SM00411">
    <property type="entry name" value="BHL"/>
    <property type="match status" value="1"/>
</dbReference>
<dbReference type="PRINTS" id="PR01727">
    <property type="entry name" value="DNABINDINGHU"/>
</dbReference>
<evidence type="ECO:0000256" key="3">
    <source>
        <dbReference type="RuleBase" id="RU003939"/>
    </source>
</evidence>
<dbReference type="Proteomes" id="UP001058682">
    <property type="component" value="Chromosome"/>
</dbReference>
<evidence type="ECO:0000256" key="1">
    <source>
        <dbReference type="ARBA" id="ARBA00010529"/>
    </source>
</evidence>
<dbReference type="Pfam" id="PF00216">
    <property type="entry name" value="Bac_DNA_binding"/>
    <property type="match status" value="1"/>
</dbReference>
<accession>A0AAE9SH13</accession>
<name>A0AAE9SH13_9SPIR</name>
<evidence type="ECO:0000256" key="2">
    <source>
        <dbReference type="ARBA" id="ARBA00023125"/>
    </source>
</evidence>